<keyword evidence="2" id="KW-1185">Reference proteome</keyword>
<dbReference type="AlphaFoldDB" id="A0A849CGA7"/>
<dbReference type="Proteomes" id="UP000586827">
    <property type="component" value="Unassembled WGS sequence"/>
</dbReference>
<accession>A0A849CGA7</accession>
<evidence type="ECO:0000313" key="1">
    <source>
        <dbReference type="EMBL" id="NNH75657.1"/>
    </source>
</evidence>
<name>A0A849CGA7_9NOCA</name>
<gene>
    <name evidence="1" type="ORF">HLB23_38395</name>
</gene>
<protein>
    <submittedName>
        <fullName evidence="1">Uncharacterized protein</fullName>
    </submittedName>
</protein>
<organism evidence="1 2">
    <name type="scientific">Nocardia uniformis</name>
    <dbReference type="NCBI Taxonomy" id="53432"/>
    <lineage>
        <taxon>Bacteria</taxon>
        <taxon>Bacillati</taxon>
        <taxon>Actinomycetota</taxon>
        <taxon>Actinomycetes</taxon>
        <taxon>Mycobacteriales</taxon>
        <taxon>Nocardiaceae</taxon>
        <taxon>Nocardia</taxon>
    </lineage>
</organism>
<dbReference type="RefSeq" id="WP_170264384.1">
    <property type="nucleotide sequence ID" value="NZ_JABELX010000025.1"/>
</dbReference>
<proteinExistence type="predicted"/>
<evidence type="ECO:0000313" key="2">
    <source>
        <dbReference type="Proteomes" id="UP000586827"/>
    </source>
</evidence>
<comment type="caution">
    <text evidence="1">The sequence shown here is derived from an EMBL/GenBank/DDBJ whole genome shotgun (WGS) entry which is preliminary data.</text>
</comment>
<dbReference type="EMBL" id="JABELX010000025">
    <property type="protein sequence ID" value="NNH75657.1"/>
    <property type="molecule type" value="Genomic_DNA"/>
</dbReference>
<reference evidence="1 2" key="1">
    <citation type="submission" date="2020-05" db="EMBL/GenBank/DDBJ databases">
        <title>MicrobeNet Type strains.</title>
        <authorList>
            <person name="Nicholson A.C."/>
        </authorList>
    </citation>
    <scope>NUCLEOTIDE SEQUENCE [LARGE SCALE GENOMIC DNA]</scope>
    <source>
        <strain evidence="1 2">JCM 3224</strain>
    </source>
</reference>
<sequence>MQEMKVWPFGVALRGETSNRLELRWLKTVVVSVEEKAHVMRQVGTGKASVSEPLMTRRNK</sequence>